<dbReference type="Proteomes" id="UP000821845">
    <property type="component" value="Chromosome 10"/>
</dbReference>
<accession>A0ACB7T9J2</accession>
<evidence type="ECO:0000313" key="1">
    <source>
        <dbReference type="EMBL" id="KAH6943670.1"/>
    </source>
</evidence>
<organism evidence="1 2">
    <name type="scientific">Hyalomma asiaticum</name>
    <name type="common">Tick</name>
    <dbReference type="NCBI Taxonomy" id="266040"/>
    <lineage>
        <taxon>Eukaryota</taxon>
        <taxon>Metazoa</taxon>
        <taxon>Ecdysozoa</taxon>
        <taxon>Arthropoda</taxon>
        <taxon>Chelicerata</taxon>
        <taxon>Arachnida</taxon>
        <taxon>Acari</taxon>
        <taxon>Parasitiformes</taxon>
        <taxon>Ixodida</taxon>
        <taxon>Ixodoidea</taxon>
        <taxon>Ixodidae</taxon>
        <taxon>Hyalomminae</taxon>
        <taxon>Hyalomma</taxon>
    </lineage>
</organism>
<protein>
    <submittedName>
        <fullName evidence="1">Uncharacterized protein</fullName>
    </submittedName>
</protein>
<gene>
    <name evidence="1" type="ORF">HPB50_025062</name>
</gene>
<reference evidence="1" key="1">
    <citation type="submission" date="2020-05" db="EMBL/GenBank/DDBJ databases">
        <title>Large-scale comparative analyses of tick genomes elucidate their genetic diversity and vector capacities.</title>
        <authorList>
            <person name="Jia N."/>
            <person name="Wang J."/>
            <person name="Shi W."/>
            <person name="Du L."/>
            <person name="Sun Y."/>
            <person name="Zhan W."/>
            <person name="Jiang J."/>
            <person name="Wang Q."/>
            <person name="Zhang B."/>
            <person name="Ji P."/>
            <person name="Sakyi L.B."/>
            <person name="Cui X."/>
            <person name="Yuan T."/>
            <person name="Jiang B."/>
            <person name="Yang W."/>
            <person name="Lam T.T.-Y."/>
            <person name="Chang Q."/>
            <person name="Ding S."/>
            <person name="Wang X."/>
            <person name="Zhu J."/>
            <person name="Ruan X."/>
            <person name="Zhao L."/>
            <person name="Wei J."/>
            <person name="Que T."/>
            <person name="Du C."/>
            <person name="Cheng J."/>
            <person name="Dai P."/>
            <person name="Han X."/>
            <person name="Huang E."/>
            <person name="Gao Y."/>
            <person name="Liu J."/>
            <person name="Shao H."/>
            <person name="Ye R."/>
            <person name="Li L."/>
            <person name="Wei W."/>
            <person name="Wang X."/>
            <person name="Wang C."/>
            <person name="Yang T."/>
            <person name="Huo Q."/>
            <person name="Li W."/>
            <person name="Guo W."/>
            <person name="Chen H."/>
            <person name="Zhou L."/>
            <person name="Ni X."/>
            <person name="Tian J."/>
            <person name="Zhou Y."/>
            <person name="Sheng Y."/>
            <person name="Liu T."/>
            <person name="Pan Y."/>
            <person name="Xia L."/>
            <person name="Li J."/>
            <person name="Zhao F."/>
            <person name="Cao W."/>
        </authorList>
    </citation>
    <scope>NUCLEOTIDE SEQUENCE</scope>
    <source>
        <strain evidence="1">Hyas-2018</strain>
    </source>
</reference>
<sequence length="245" mass="26988">MCPTCRHLGLRVREPADKRKGLASFMELHCPNIAAGGEASVSAAGDGLTARTTYDSGSSPMDAIGANLARSRELTVKEVGGGRHCRYVRRKFLSDGDSKAYTAVVEAKVYGDAAIIEKEDCPNHVAKRHGTALRKLKEPLPRGEKLKDTVIQKLQTYYQVAITSSRGSIKAMHRAIWASYFHCRSTDDANTHEFCPDGPESWCKHKRAKALGKPAPAHTPLLTKAQGKAIFPIYKRLTDEKQRSR</sequence>
<proteinExistence type="predicted"/>
<keyword evidence="2" id="KW-1185">Reference proteome</keyword>
<dbReference type="EMBL" id="CM023490">
    <property type="protein sequence ID" value="KAH6943670.1"/>
    <property type="molecule type" value="Genomic_DNA"/>
</dbReference>
<evidence type="ECO:0000313" key="2">
    <source>
        <dbReference type="Proteomes" id="UP000821845"/>
    </source>
</evidence>
<comment type="caution">
    <text evidence="1">The sequence shown here is derived from an EMBL/GenBank/DDBJ whole genome shotgun (WGS) entry which is preliminary data.</text>
</comment>
<name>A0ACB7T9J2_HYAAI</name>